<comment type="subcellular location">
    <subcellularLocation>
        <location evidence="1">Nucleus</location>
    </subcellularLocation>
</comment>
<dbReference type="EMBL" id="JAUDFV010000153">
    <property type="protein sequence ID" value="KAL2717750.1"/>
    <property type="molecule type" value="Genomic_DNA"/>
</dbReference>
<gene>
    <name evidence="6" type="ORF">V1478_013450</name>
</gene>
<dbReference type="GO" id="GO:0003723">
    <property type="term" value="F:RNA binding"/>
    <property type="evidence" value="ECO:0007669"/>
    <property type="project" value="UniProtKB-UniRule"/>
</dbReference>
<evidence type="ECO:0000313" key="7">
    <source>
        <dbReference type="Proteomes" id="UP001607302"/>
    </source>
</evidence>
<accession>A0ABD2AB21</accession>
<organism evidence="6 7">
    <name type="scientific">Vespula squamosa</name>
    <name type="common">Southern yellow jacket</name>
    <name type="synonym">Wasp</name>
    <dbReference type="NCBI Taxonomy" id="30214"/>
    <lineage>
        <taxon>Eukaryota</taxon>
        <taxon>Metazoa</taxon>
        <taxon>Ecdysozoa</taxon>
        <taxon>Arthropoda</taxon>
        <taxon>Hexapoda</taxon>
        <taxon>Insecta</taxon>
        <taxon>Pterygota</taxon>
        <taxon>Neoptera</taxon>
        <taxon>Endopterygota</taxon>
        <taxon>Hymenoptera</taxon>
        <taxon>Apocrita</taxon>
        <taxon>Aculeata</taxon>
        <taxon>Vespoidea</taxon>
        <taxon>Vespidae</taxon>
        <taxon>Vespinae</taxon>
        <taxon>Vespula</taxon>
    </lineage>
</organism>
<dbReference type="Gene3D" id="3.30.70.330">
    <property type="match status" value="1"/>
</dbReference>
<dbReference type="InterPro" id="IPR000504">
    <property type="entry name" value="RRM_dom"/>
</dbReference>
<keyword evidence="7" id="KW-1185">Reference proteome</keyword>
<sequence length="85" mass="10059">MGNVRKIYKIFVYNLPWTVSQHELKTYFNKYGAIVSFNKKTGLSKGYGFIEFIDKETFDIVLQQPSHIIDNYNIKVREYSSIKKN</sequence>
<dbReference type="AlphaFoldDB" id="A0ABD2AB21"/>
<dbReference type="Pfam" id="PF00076">
    <property type="entry name" value="RRM_1"/>
    <property type="match status" value="1"/>
</dbReference>
<dbReference type="PROSITE" id="PS50102">
    <property type="entry name" value="RRM"/>
    <property type="match status" value="1"/>
</dbReference>
<protein>
    <recommendedName>
        <fullName evidence="5">RRM domain-containing protein</fullName>
    </recommendedName>
</protein>
<evidence type="ECO:0000256" key="2">
    <source>
        <dbReference type="ARBA" id="ARBA00022884"/>
    </source>
</evidence>
<keyword evidence="2 4" id="KW-0694">RNA-binding</keyword>
<proteinExistence type="predicted"/>
<keyword evidence="3" id="KW-0539">Nucleus</keyword>
<reference evidence="6 7" key="1">
    <citation type="journal article" date="2024" name="Ann. Entomol. Soc. Am.">
        <title>Genomic analyses of the southern and eastern yellowjacket wasps (Hymenoptera: Vespidae) reveal evolutionary signatures of social life.</title>
        <authorList>
            <person name="Catto M.A."/>
            <person name="Caine P.B."/>
            <person name="Orr S.E."/>
            <person name="Hunt B.G."/>
            <person name="Goodisman M.A.D."/>
        </authorList>
    </citation>
    <scope>NUCLEOTIDE SEQUENCE [LARGE SCALE GENOMIC DNA]</scope>
    <source>
        <strain evidence="6">233</strain>
        <tissue evidence="6">Head and thorax</tissue>
    </source>
</reference>
<dbReference type="InterPro" id="IPR035979">
    <property type="entry name" value="RBD_domain_sf"/>
</dbReference>
<dbReference type="SUPFAM" id="SSF54928">
    <property type="entry name" value="RNA-binding domain, RBD"/>
    <property type="match status" value="1"/>
</dbReference>
<name>A0ABD2AB21_VESSQ</name>
<dbReference type="InterPro" id="IPR012677">
    <property type="entry name" value="Nucleotide-bd_a/b_plait_sf"/>
</dbReference>
<dbReference type="PANTHER" id="PTHR48033">
    <property type="entry name" value="RNA-BINDING (RRM/RBD/RNP MOTIFS) FAMILY PROTEIN"/>
    <property type="match status" value="1"/>
</dbReference>
<evidence type="ECO:0000313" key="6">
    <source>
        <dbReference type="EMBL" id="KAL2717750.1"/>
    </source>
</evidence>
<feature type="domain" description="RRM" evidence="5">
    <location>
        <begin position="8"/>
        <end position="81"/>
    </location>
</feature>
<dbReference type="PANTHER" id="PTHR48033:SF10">
    <property type="entry name" value="RNA-BINDING PROTEIN SQUID"/>
    <property type="match status" value="1"/>
</dbReference>
<evidence type="ECO:0000259" key="5">
    <source>
        <dbReference type="PROSITE" id="PS50102"/>
    </source>
</evidence>
<dbReference type="SMART" id="SM00360">
    <property type="entry name" value="RRM"/>
    <property type="match status" value="1"/>
</dbReference>
<evidence type="ECO:0000256" key="1">
    <source>
        <dbReference type="ARBA" id="ARBA00004123"/>
    </source>
</evidence>
<evidence type="ECO:0000256" key="3">
    <source>
        <dbReference type="ARBA" id="ARBA00023242"/>
    </source>
</evidence>
<dbReference type="GO" id="GO:0005634">
    <property type="term" value="C:nucleus"/>
    <property type="evidence" value="ECO:0007669"/>
    <property type="project" value="UniProtKB-SubCell"/>
</dbReference>
<comment type="caution">
    <text evidence="6">The sequence shown here is derived from an EMBL/GenBank/DDBJ whole genome shotgun (WGS) entry which is preliminary data.</text>
</comment>
<evidence type="ECO:0000256" key="4">
    <source>
        <dbReference type="PROSITE-ProRule" id="PRU00176"/>
    </source>
</evidence>
<dbReference type="Proteomes" id="UP001607302">
    <property type="component" value="Unassembled WGS sequence"/>
</dbReference>